<gene>
    <name evidence="2" type="ORF">RCL2_001094900</name>
</gene>
<evidence type="ECO:0000256" key="1">
    <source>
        <dbReference type="SAM" id="MobiDB-lite"/>
    </source>
</evidence>
<dbReference type="OrthoDB" id="8921497at2759"/>
<comment type="caution">
    <text evidence="2">The sequence shown here is derived from an EMBL/GenBank/DDBJ whole genome shotgun (WGS) entry which is preliminary data.</text>
</comment>
<dbReference type="EMBL" id="BLAL01000073">
    <property type="protein sequence ID" value="GES83797.1"/>
    <property type="molecule type" value="Genomic_DNA"/>
</dbReference>
<reference evidence="2" key="1">
    <citation type="submission" date="2019-10" db="EMBL/GenBank/DDBJ databases">
        <title>Conservation and host-specific expression of non-tandemly repeated heterogenous ribosome RNA gene in arbuscular mycorrhizal fungi.</title>
        <authorList>
            <person name="Maeda T."/>
            <person name="Kobayashi Y."/>
            <person name="Nakagawa T."/>
            <person name="Ezawa T."/>
            <person name="Yamaguchi K."/>
            <person name="Bino T."/>
            <person name="Nishimoto Y."/>
            <person name="Shigenobu S."/>
            <person name="Kawaguchi M."/>
        </authorList>
    </citation>
    <scope>NUCLEOTIDE SEQUENCE</scope>
    <source>
        <strain evidence="2">HR1</strain>
    </source>
</reference>
<organism evidence="2 3">
    <name type="scientific">Rhizophagus clarus</name>
    <dbReference type="NCBI Taxonomy" id="94130"/>
    <lineage>
        <taxon>Eukaryota</taxon>
        <taxon>Fungi</taxon>
        <taxon>Fungi incertae sedis</taxon>
        <taxon>Mucoromycota</taxon>
        <taxon>Glomeromycotina</taxon>
        <taxon>Glomeromycetes</taxon>
        <taxon>Glomerales</taxon>
        <taxon>Glomeraceae</taxon>
        <taxon>Rhizophagus</taxon>
    </lineage>
</organism>
<accession>A0A8H3QLR8</accession>
<feature type="region of interest" description="Disordered" evidence="1">
    <location>
        <begin position="724"/>
        <end position="749"/>
    </location>
</feature>
<evidence type="ECO:0000313" key="2">
    <source>
        <dbReference type="EMBL" id="GES83797.1"/>
    </source>
</evidence>
<dbReference type="AlphaFoldDB" id="A0A8H3QLR8"/>
<protein>
    <recommendedName>
        <fullName evidence="4">HECT domain-containing protein</fullName>
    </recommendedName>
</protein>
<sequence length="749" mass="87070">MNLNLLNLPKKCYICKECQKFTPTLDNNEICLICGHYEAQHEQFIDLQLKNFAKEHSEDSLKSNLFNNRLFELENANSTLAITKSSDVTNFLNKINVRDRLIMANNNNKTRVSSYNFHGNIRNSSFKCTITIIMMPYISNNKIISVHSFQWTDLQFYGFIKEVIFKDDRPEAIERTIVETFSKANNCGWQILRPSNAHLYELIPFENNSPRVVKKMKILLATTHSELLNLTNRSTIHQSTTTISRFDSAAIPRSAVPRSAVLRLNSVSAFTTTNSQSTSTTSTSTTTPISRFDSAAIPRSAVPRSASLRDKYHISEFNTLSLYIEDKYCVEFFMNWGMSAQIEDILQKPIIVMEDAIDTDGVFRDITENFWQRIKFYNFNGGGKEYALCKSSLREHIPYLYDLCEDIKENGWRNRENDLRFWLNENGLDDEILTHNNTEISNYIADHEIIFKRQKSLDMMQKGFDIGKCIKEIKSFGWFKIERELHLVLTSKRFYEIIDQCYVEMTIFEVPSKKAAREQIYGWLKDWIATLSIEMLEKLLKLLQAQHEFHPERSQYIQWRHTSSEGNISSNIYCKLPSAKTYTNTLILCQEYENYKEFAESFEISLSNSKGFSKLSFKEFSRLINVSKYDHLSTPNTFKKQEQESYIINNTINLRARYEEVCVDHREQSAATIIDESEGDKLNAGIIDLTNDSEIEDLVDNRIDSEIEDLVDNRIAIDIYRETMDQQRSQRKQKRSKPQDIVNGGTDTN</sequence>
<proteinExistence type="predicted"/>
<name>A0A8H3QLR8_9GLOM</name>
<evidence type="ECO:0008006" key="4">
    <source>
        <dbReference type="Google" id="ProtNLM"/>
    </source>
</evidence>
<evidence type="ECO:0000313" key="3">
    <source>
        <dbReference type="Proteomes" id="UP000615446"/>
    </source>
</evidence>
<dbReference type="Proteomes" id="UP000615446">
    <property type="component" value="Unassembled WGS sequence"/>
</dbReference>